<protein>
    <recommendedName>
        <fullName evidence="3">Cadherin domain-containing protein</fullName>
    </recommendedName>
</protein>
<reference evidence="4" key="1">
    <citation type="submission" date="2020-11" db="EMBL/GenBank/DDBJ databases">
        <authorList>
            <person name="Tran Van P."/>
        </authorList>
    </citation>
    <scope>NUCLEOTIDE SEQUENCE</scope>
</reference>
<feature type="domain" description="Cadherin" evidence="3">
    <location>
        <begin position="33"/>
        <end position="131"/>
    </location>
</feature>
<evidence type="ECO:0000313" key="4">
    <source>
        <dbReference type="EMBL" id="CAD7443575.1"/>
    </source>
</evidence>
<evidence type="ECO:0000256" key="2">
    <source>
        <dbReference type="SAM" id="MobiDB-lite"/>
    </source>
</evidence>
<accession>A0A7R9EY72</accession>
<dbReference type="CDD" id="cd11304">
    <property type="entry name" value="Cadherin_repeat"/>
    <property type="match status" value="1"/>
</dbReference>
<dbReference type="GO" id="GO:0016020">
    <property type="term" value="C:membrane"/>
    <property type="evidence" value="ECO:0007669"/>
    <property type="project" value="InterPro"/>
</dbReference>
<dbReference type="Gene3D" id="2.60.40.60">
    <property type="entry name" value="Cadherins"/>
    <property type="match status" value="1"/>
</dbReference>
<dbReference type="EMBL" id="OD566208">
    <property type="protein sequence ID" value="CAD7443575.1"/>
    <property type="molecule type" value="Genomic_DNA"/>
</dbReference>
<proteinExistence type="predicted"/>
<name>A0A7R9EY72_9NEOP</name>
<dbReference type="GO" id="GO:0007156">
    <property type="term" value="P:homophilic cell adhesion via plasma membrane adhesion molecules"/>
    <property type="evidence" value="ECO:0007669"/>
    <property type="project" value="InterPro"/>
</dbReference>
<evidence type="ECO:0000259" key="3">
    <source>
        <dbReference type="PROSITE" id="PS50268"/>
    </source>
</evidence>
<dbReference type="GO" id="GO:0005509">
    <property type="term" value="F:calcium ion binding"/>
    <property type="evidence" value="ECO:0007669"/>
    <property type="project" value="UniProtKB-UniRule"/>
</dbReference>
<dbReference type="AlphaFoldDB" id="A0A7R9EY72"/>
<feature type="compositionally biased region" description="Polar residues" evidence="2">
    <location>
        <begin position="1"/>
        <end position="15"/>
    </location>
</feature>
<dbReference type="SUPFAM" id="SSF49313">
    <property type="entry name" value="Cadherin-like"/>
    <property type="match status" value="1"/>
</dbReference>
<dbReference type="PROSITE" id="PS50268">
    <property type="entry name" value="CADHERIN_2"/>
    <property type="match status" value="1"/>
</dbReference>
<organism evidence="4">
    <name type="scientific">Timema bartmani</name>
    <dbReference type="NCBI Taxonomy" id="61472"/>
    <lineage>
        <taxon>Eukaryota</taxon>
        <taxon>Metazoa</taxon>
        <taxon>Ecdysozoa</taxon>
        <taxon>Arthropoda</taxon>
        <taxon>Hexapoda</taxon>
        <taxon>Insecta</taxon>
        <taxon>Pterygota</taxon>
        <taxon>Neoptera</taxon>
        <taxon>Polyneoptera</taxon>
        <taxon>Phasmatodea</taxon>
        <taxon>Timematodea</taxon>
        <taxon>Timematoidea</taxon>
        <taxon>Timematidae</taxon>
        <taxon>Timema</taxon>
    </lineage>
</organism>
<dbReference type="InterPro" id="IPR015919">
    <property type="entry name" value="Cadherin-like_sf"/>
</dbReference>
<dbReference type="InterPro" id="IPR002126">
    <property type="entry name" value="Cadherin-like_dom"/>
</dbReference>
<evidence type="ECO:0000256" key="1">
    <source>
        <dbReference type="PROSITE-ProRule" id="PRU00043"/>
    </source>
</evidence>
<gene>
    <name evidence="4" type="ORF">TBIB3V08_LOCUS5977</name>
</gene>
<feature type="region of interest" description="Disordered" evidence="2">
    <location>
        <begin position="1"/>
        <end position="39"/>
    </location>
</feature>
<keyword evidence="1" id="KW-0106">Calcium</keyword>
<sequence length="138" mass="15510">MYTNTNGQQEPVFSTTDKRQLSDAAGNLPPTFTRDNNNAVLSESAPVGHQVFQLQGSDPEGSPVHYGLFGTDYLRVDRDTGIVTVVKSLDREVYEDEQNSPFTLLPLYEDEQNSSFTLLPLYEDEQNSPFTLLPLYED</sequence>